<sequence>MYYFIFNGLQPLPPSMRSFQVGALALFTKQCKRTSDEQNDVHYPPYANTTKGKQFSHSCPSVAKTEAIHAQEPKQHTVDEGSYKIVTTVPGMDKESKNMVIFNVFSACDTIYEFLPHSLQHALCNSVENQ</sequence>
<proteinExistence type="predicted"/>
<name>A0A5B7CT77_PORTR</name>
<dbReference type="Proteomes" id="UP000324222">
    <property type="component" value="Unassembled WGS sequence"/>
</dbReference>
<dbReference type="EMBL" id="VSRR010000230">
    <property type="protein sequence ID" value="MPC12679.1"/>
    <property type="molecule type" value="Genomic_DNA"/>
</dbReference>
<organism evidence="1 2">
    <name type="scientific">Portunus trituberculatus</name>
    <name type="common">Swimming crab</name>
    <name type="synonym">Neptunus trituberculatus</name>
    <dbReference type="NCBI Taxonomy" id="210409"/>
    <lineage>
        <taxon>Eukaryota</taxon>
        <taxon>Metazoa</taxon>
        <taxon>Ecdysozoa</taxon>
        <taxon>Arthropoda</taxon>
        <taxon>Crustacea</taxon>
        <taxon>Multicrustacea</taxon>
        <taxon>Malacostraca</taxon>
        <taxon>Eumalacostraca</taxon>
        <taxon>Eucarida</taxon>
        <taxon>Decapoda</taxon>
        <taxon>Pleocyemata</taxon>
        <taxon>Brachyura</taxon>
        <taxon>Eubrachyura</taxon>
        <taxon>Portunoidea</taxon>
        <taxon>Portunidae</taxon>
        <taxon>Portuninae</taxon>
        <taxon>Portunus</taxon>
    </lineage>
</organism>
<gene>
    <name evidence="1" type="ORF">E2C01_005384</name>
</gene>
<comment type="caution">
    <text evidence="1">The sequence shown here is derived from an EMBL/GenBank/DDBJ whole genome shotgun (WGS) entry which is preliminary data.</text>
</comment>
<protein>
    <submittedName>
        <fullName evidence="1">Uncharacterized protein</fullName>
    </submittedName>
</protein>
<evidence type="ECO:0000313" key="2">
    <source>
        <dbReference type="Proteomes" id="UP000324222"/>
    </source>
</evidence>
<dbReference type="AlphaFoldDB" id="A0A5B7CT77"/>
<reference evidence="1 2" key="1">
    <citation type="submission" date="2019-05" db="EMBL/GenBank/DDBJ databases">
        <title>Another draft genome of Portunus trituberculatus and its Hox gene families provides insights of decapod evolution.</title>
        <authorList>
            <person name="Jeong J.-H."/>
            <person name="Song I."/>
            <person name="Kim S."/>
            <person name="Choi T."/>
            <person name="Kim D."/>
            <person name="Ryu S."/>
            <person name="Kim W."/>
        </authorList>
    </citation>
    <scope>NUCLEOTIDE SEQUENCE [LARGE SCALE GENOMIC DNA]</scope>
    <source>
        <tissue evidence="1">Muscle</tissue>
    </source>
</reference>
<keyword evidence="2" id="KW-1185">Reference proteome</keyword>
<accession>A0A5B7CT77</accession>
<evidence type="ECO:0000313" key="1">
    <source>
        <dbReference type="EMBL" id="MPC12679.1"/>
    </source>
</evidence>